<evidence type="ECO:0000256" key="1">
    <source>
        <dbReference type="ARBA" id="ARBA00023002"/>
    </source>
</evidence>
<gene>
    <name evidence="4" type="ORF">SAMN04489714_0619</name>
</gene>
<dbReference type="PANTHER" id="PTHR43818">
    <property type="entry name" value="BCDNA.GH03377"/>
    <property type="match status" value="1"/>
</dbReference>
<dbReference type="InterPro" id="IPR055170">
    <property type="entry name" value="GFO_IDH_MocA-like_dom"/>
</dbReference>
<keyword evidence="5" id="KW-1185">Reference proteome</keyword>
<dbReference type="Proteomes" id="UP000198976">
    <property type="component" value="Chromosome I"/>
</dbReference>
<dbReference type="InterPro" id="IPR036291">
    <property type="entry name" value="NAD(P)-bd_dom_sf"/>
</dbReference>
<dbReference type="Gene3D" id="3.30.360.10">
    <property type="entry name" value="Dihydrodipicolinate Reductase, domain 2"/>
    <property type="match status" value="1"/>
</dbReference>
<dbReference type="RefSeq" id="WP_092648369.1">
    <property type="nucleotide sequence ID" value="NZ_LT629792.1"/>
</dbReference>
<dbReference type="Gene3D" id="3.40.50.720">
    <property type="entry name" value="NAD(P)-binding Rossmann-like Domain"/>
    <property type="match status" value="1"/>
</dbReference>
<evidence type="ECO:0000313" key="5">
    <source>
        <dbReference type="Proteomes" id="UP000198976"/>
    </source>
</evidence>
<feature type="domain" description="Gfo/Idh/MocA-like oxidoreductase N-terminal" evidence="2">
    <location>
        <begin position="7"/>
        <end position="133"/>
    </location>
</feature>
<organism evidence="4 5">
    <name type="scientific">Schaalia radingae</name>
    <dbReference type="NCBI Taxonomy" id="131110"/>
    <lineage>
        <taxon>Bacteria</taxon>
        <taxon>Bacillati</taxon>
        <taxon>Actinomycetota</taxon>
        <taxon>Actinomycetes</taxon>
        <taxon>Actinomycetales</taxon>
        <taxon>Actinomycetaceae</taxon>
        <taxon>Schaalia</taxon>
    </lineage>
</organism>
<dbReference type="SUPFAM" id="SSF55347">
    <property type="entry name" value="Glyceraldehyde-3-phosphate dehydrogenase-like, C-terminal domain"/>
    <property type="match status" value="1"/>
</dbReference>
<evidence type="ECO:0000259" key="3">
    <source>
        <dbReference type="Pfam" id="PF22725"/>
    </source>
</evidence>
<dbReference type="InterPro" id="IPR000683">
    <property type="entry name" value="Gfo/Idh/MocA-like_OxRdtase_N"/>
</dbReference>
<dbReference type="Pfam" id="PF01408">
    <property type="entry name" value="GFO_IDH_MocA"/>
    <property type="match status" value="1"/>
</dbReference>
<evidence type="ECO:0000313" key="4">
    <source>
        <dbReference type="EMBL" id="SDT89181.1"/>
    </source>
</evidence>
<keyword evidence="1" id="KW-0560">Oxidoreductase</keyword>
<proteinExistence type="predicted"/>
<dbReference type="Pfam" id="PF22725">
    <property type="entry name" value="GFO_IDH_MocA_C3"/>
    <property type="match status" value="1"/>
</dbReference>
<dbReference type="InterPro" id="IPR050463">
    <property type="entry name" value="Gfo/Idh/MocA_oxidrdct_glycsds"/>
</dbReference>
<feature type="domain" description="GFO/IDH/MocA-like oxidoreductase" evidence="3">
    <location>
        <begin position="143"/>
        <end position="289"/>
    </location>
</feature>
<accession>A0ABY0V666</accession>
<evidence type="ECO:0000259" key="2">
    <source>
        <dbReference type="Pfam" id="PF01408"/>
    </source>
</evidence>
<dbReference type="SUPFAM" id="SSF51735">
    <property type="entry name" value="NAD(P)-binding Rossmann-fold domains"/>
    <property type="match status" value="1"/>
</dbReference>
<name>A0ABY0V666_9ACTO</name>
<protein>
    <submittedName>
        <fullName evidence="4">Predicted dehydrogenase</fullName>
    </submittedName>
</protein>
<dbReference type="EMBL" id="LT629792">
    <property type="protein sequence ID" value="SDT89181.1"/>
    <property type="molecule type" value="Genomic_DNA"/>
</dbReference>
<reference evidence="4 5" key="1">
    <citation type="submission" date="2016-10" db="EMBL/GenBank/DDBJ databases">
        <authorList>
            <person name="Varghese N."/>
            <person name="Submissions S."/>
        </authorList>
    </citation>
    <scope>NUCLEOTIDE SEQUENCE [LARGE SCALE GENOMIC DNA]</scope>
    <source>
        <strain evidence="4 5">DSM 9169</strain>
    </source>
</reference>
<sequence length="404" mass="43941">MSRKTIGVGVISLGWMGRLHTRSFKALREKYPEIEVDIKLVVCCDVVESNRQFAVDNLGFEKAVEDYRDVLSDPEVDVVSICAPNFLHHEIAMAAIEAGKPFWIEKPMGISAQESKEIARGAQSAGLITSVGFNYRHAPAIEMARAIVAEGAIGRITNARVWLIADYASSPDGPLTWRYAKEKAGAGVILDLLGHGADLVQYVLKDRFTAVTAQTGLFITERPIPLEQGMGHATVQVSDQKGPVGNEDYVAVLGTLESGTLVTMESSRVSVGPRAEYIIEVYGTEGSLRWNFEDLNRLQICIGNDHGFQQGYVDAMASPDYPGFSRFQPGAGTSMGFDDLKVVEAAQFIQGVLDNKQYGPSAGDGWAAAEVDDAIEKSAEDRTWHEVAPVDVVTTFDHDNALQA</sequence>
<dbReference type="PANTHER" id="PTHR43818:SF11">
    <property type="entry name" value="BCDNA.GH03377"/>
    <property type="match status" value="1"/>
</dbReference>